<feature type="compositionally biased region" description="Low complexity" evidence="5">
    <location>
        <begin position="64"/>
        <end position="76"/>
    </location>
</feature>
<keyword evidence="2" id="KW-0813">Transport</keyword>
<dbReference type="RefSeq" id="XP_066073815.1">
    <property type="nucleotide sequence ID" value="XM_066217718.1"/>
</dbReference>
<organism evidence="8 9">
    <name type="scientific">Kwoniella dendrophila CBS 6074</name>
    <dbReference type="NCBI Taxonomy" id="1295534"/>
    <lineage>
        <taxon>Eukaryota</taxon>
        <taxon>Fungi</taxon>
        <taxon>Dikarya</taxon>
        <taxon>Basidiomycota</taxon>
        <taxon>Agaricomycotina</taxon>
        <taxon>Tremellomycetes</taxon>
        <taxon>Tremellales</taxon>
        <taxon>Cryptococcaceae</taxon>
        <taxon>Kwoniella</taxon>
    </lineage>
</organism>
<evidence type="ECO:0000256" key="3">
    <source>
        <dbReference type="ARBA" id="ARBA00022483"/>
    </source>
</evidence>
<feature type="compositionally biased region" description="Low complexity" evidence="5">
    <location>
        <begin position="26"/>
        <end position="47"/>
    </location>
</feature>
<evidence type="ECO:0000313" key="9">
    <source>
        <dbReference type="Proteomes" id="UP001355207"/>
    </source>
</evidence>
<dbReference type="InterPro" id="IPR009976">
    <property type="entry name" value="Sec10-like"/>
</dbReference>
<keyword evidence="3" id="KW-0268">Exocytosis</keyword>
<evidence type="ECO:0000313" key="8">
    <source>
        <dbReference type="EMBL" id="WWC87052.1"/>
    </source>
</evidence>
<dbReference type="PANTHER" id="PTHR12100">
    <property type="entry name" value="SEC10"/>
    <property type="match status" value="1"/>
</dbReference>
<feature type="domain" description="Exocyst complex component Sec10-like alpha-helical bundle" evidence="6">
    <location>
        <begin position="257"/>
        <end position="1022"/>
    </location>
</feature>
<accession>A0AAX4JNR9</accession>
<dbReference type="Pfam" id="PF07393">
    <property type="entry name" value="Sec10_HB"/>
    <property type="match status" value="1"/>
</dbReference>
<feature type="compositionally biased region" description="Low complexity" evidence="5">
    <location>
        <begin position="291"/>
        <end position="312"/>
    </location>
</feature>
<dbReference type="EMBL" id="CP144099">
    <property type="protein sequence ID" value="WWC87052.1"/>
    <property type="molecule type" value="Genomic_DNA"/>
</dbReference>
<dbReference type="AlphaFoldDB" id="A0AAX4JNR9"/>
<feature type="region of interest" description="Disordered" evidence="5">
    <location>
        <begin position="632"/>
        <end position="700"/>
    </location>
</feature>
<dbReference type="InterPro" id="IPR048625">
    <property type="entry name" value="Sec10_N"/>
</dbReference>
<evidence type="ECO:0000256" key="4">
    <source>
        <dbReference type="ARBA" id="ARBA00023054"/>
    </source>
</evidence>
<keyword evidence="4" id="KW-0175">Coiled coil</keyword>
<feature type="domain" description="Exocyst complex component Sec10 N-terminal" evidence="7">
    <location>
        <begin position="123"/>
        <end position="226"/>
    </location>
</feature>
<evidence type="ECO:0000259" key="6">
    <source>
        <dbReference type="Pfam" id="PF07393"/>
    </source>
</evidence>
<evidence type="ECO:0000256" key="2">
    <source>
        <dbReference type="ARBA" id="ARBA00022448"/>
    </source>
</evidence>
<dbReference type="Proteomes" id="UP001355207">
    <property type="component" value="Chromosome 2"/>
</dbReference>
<proteinExistence type="inferred from homology"/>
<dbReference type="GO" id="GO:0000145">
    <property type="term" value="C:exocyst"/>
    <property type="evidence" value="ECO:0007669"/>
    <property type="project" value="TreeGrafter"/>
</dbReference>
<feature type="compositionally biased region" description="Polar residues" evidence="5">
    <location>
        <begin position="679"/>
        <end position="688"/>
    </location>
</feature>
<feature type="region of interest" description="Disordered" evidence="5">
    <location>
        <begin position="1026"/>
        <end position="1059"/>
    </location>
</feature>
<dbReference type="GeneID" id="91092609"/>
<feature type="compositionally biased region" description="Polar residues" evidence="5">
    <location>
        <begin position="641"/>
        <end position="650"/>
    </location>
</feature>
<comment type="similarity">
    <text evidence="1">Belongs to the SEC10 family.</text>
</comment>
<dbReference type="Pfam" id="PF20667">
    <property type="entry name" value="Sec10_N"/>
    <property type="match status" value="1"/>
</dbReference>
<feature type="compositionally biased region" description="Low complexity" evidence="5">
    <location>
        <begin position="1031"/>
        <end position="1041"/>
    </location>
</feature>
<dbReference type="PANTHER" id="PTHR12100:SF0">
    <property type="entry name" value="EXOCYST COMPLEX COMPONENT 5"/>
    <property type="match status" value="1"/>
</dbReference>
<feature type="region of interest" description="Disordered" evidence="5">
    <location>
        <begin position="280"/>
        <end position="330"/>
    </location>
</feature>
<name>A0AAX4JNR9_9TREE</name>
<evidence type="ECO:0000256" key="5">
    <source>
        <dbReference type="SAM" id="MobiDB-lite"/>
    </source>
</evidence>
<dbReference type="InterPro" id="IPR048627">
    <property type="entry name" value="Sec10_HB"/>
</dbReference>
<protein>
    <recommendedName>
        <fullName evidence="10">Exocyst complex component Sec10</fullName>
    </recommendedName>
</protein>
<feature type="region of interest" description="Disordered" evidence="5">
    <location>
        <begin position="1"/>
        <end position="79"/>
    </location>
</feature>
<dbReference type="GO" id="GO:0006887">
    <property type="term" value="P:exocytosis"/>
    <property type="evidence" value="ECO:0007669"/>
    <property type="project" value="UniProtKB-KW"/>
</dbReference>
<feature type="compositionally biased region" description="Polar residues" evidence="5">
    <location>
        <begin position="1"/>
        <end position="13"/>
    </location>
</feature>
<gene>
    <name evidence="8" type="ORF">L201_001937</name>
</gene>
<feature type="compositionally biased region" description="Polar residues" evidence="5">
    <location>
        <begin position="1042"/>
        <end position="1059"/>
    </location>
</feature>
<evidence type="ECO:0000256" key="1">
    <source>
        <dbReference type="ARBA" id="ARBA00006572"/>
    </source>
</evidence>
<evidence type="ECO:0000259" key="7">
    <source>
        <dbReference type="Pfam" id="PF20667"/>
    </source>
</evidence>
<reference evidence="8 9" key="1">
    <citation type="submission" date="2024-01" db="EMBL/GenBank/DDBJ databases">
        <title>Comparative genomics of Cryptococcus and Kwoniella reveals pathogenesis evolution and contrasting modes of karyotype evolution via chromosome fusion or intercentromeric recombination.</title>
        <authorList>
            <person name="Coelho M.A."/>
            <person name="David-Palma M."/>
            <person name="Shea T."/>
            <person name="Bowers K."/>
            <person name="McGinley-Smith S."/>
            <person name="Mohammad A.W."/>
            <person name="Gnirke A."/>
            <person name="Yurkov A.M."/>
            <person name="Nowrousian M."/>
            <person name="Sun S."/>
            <person name="Cuomo C.A."/>
            <person name="Heitman J."/>
        </authorList>
    </citation>
    <scope>NUCLEOTIDE SEQUENCE [LARGE SCALE GENOMIC DNA]</scope>
    <source>
        <strain evidence="8 9">CBS 6074</strain>
    </source>
</reference>
<sequence>MSSSTGLGTSSAPGTPPRRPAKRDTSSLALSTIANSSSSSSSQQPSTIPKPPIEIKNGDSSNQASTSAAGTAGAAGFKPRDPIIDRALQLSTFESNYSTEDFISNLSEKLINESKADPGPFNPKPFLETFSPALDSLLSLRQQVAERTKKMETDVRRAEREYGRRLRELDGGFEAIGGSFENLESKITDVGRTAVRIGEQLDTLHQTRSTAQSTSLLLSYYLSLAHQTSISSPDGTSSTPLEALFATRTSREGRARLAVILRRLMAVAKDVADNATTALIEAESSQTPKESTSTPNLGNGNGGTPTTATTSADQPISAKSIGKKRVEKEKAERVRDEIERYCEKFEKEVLRLFDRCYRKGDPRMMAHCAKTLQDFNGGASCVQIYVNQHDFFISKDRLLEEAVKNDSAVDGEKPADLWTIIGDPDAAPPTTEPGMEALLKEIRITVSQEAQIVKAVFPNPSSVLQVFVQRVFAQVIEQHLESLLSRAATISTLAVLRMLHLTHSLCSALVDDLKTYDLTLGEPATGSAKAPTSSGGPLATMLDHALEEMFVPWLEGTRYLESESKNLVELYAGLLSRFTRYHETVLKAKPNSLLDKVVNQLATSSTAATSSSTAQTAAAAISKYANLFTSKTGGTSTPSGNHANPLSPTTLHGPPKPFGPNASHLGVLGGGLGPGTKSAALTNGTQTPAAGGELGRPGMQRQDTLRGELVNKGLEDKVWATDGVLTIEMAERMLKWHAEAVGRAVELSPPSDVGKNALALSKVLSEAVGRSFIETALDSAYAKLEQQESRTEPDLQPITVIKPSDHICHLWQRYTTTALLPLAGNTVAIRREMNTINSHNVVRMEGKINNVIQKALDSIVSYLSYLLTKQKKNDYKPKNDELSFARTNTEPCELSCEFLSTIKETINEGLSGKNAETFFTEVGIAFHSLLLDHYKKFPVNPTGGLMLTKDLASYQEAMSSYNIPALNDRFDMLRQLGNSFIVQPNVLKSYMTESHLGRIELRLLKPYLTQRSDYSQFSRSLQLDDVLGGPSSSSSTTTTSTNLHNINEDNSSSNYSAGSPNIPSISAISTSMLNRSSSFRNSTIGKGSRLSGVAGVGMGKLKEMLKEFEALSPEEAQLQRQQQQNARTNNQKSGYQPMFYMGMH</sequence>
<dbReference type="GO" id="GO:0006893">
    <property type="term" value="P:Golgi to plasma membrane transport"/>
    <property type="evidence" value="ECO:0007669"/>
    <property type="project" value="TreeGrafter"/>
</dbReference>
<evidence type="ECO:0008006" key="10">
    <source>
        <dbReference type="Google" id="ProtNLM"/>
    </source>
</evidence>
<keyword evidence="9" id="KW-1185">Reference proteome</keyword>